<dbReference type="GO" id="GO:0005337">
    <property type="term" value="F:nucleoside transmembrane transporter activity"/>
    <property type="evidence" value="ECO:0007669"/>
    <property type="project" value="InterPro"/>
</dbReference>
<keyword evidence="6 8" id="KW-0472">Membrane</keyword>
<feature type="transmembrane region" description="Helical" evidence="8">
    <location>
        <begin position="198"/>
        <end position="219"/>
    </location>
</feature>
<comment type="subcellular location">
    <subcellularLocation>
        <location evidence="1">Membrane</location>
        <topology evidence="1">Multi-pass membrane protein</topology>
    </subcellularLocation>
</comment>
<dbReference type="SUPFAM" id="SSF103473">
    <property type="entry name" value="MFS general substrate transporter"/>
    <property type="match status" value="1"/>
</dbReference>
<proteinExistence type="inferred from homology"/>
<feature type="region of interest" description="Disordered" evidence="7">
    <location>
        <begin position="1"/>
        <end position="24"/>
    </location>
</feature>
<dbReference type="Pfam" id="PF01733">
    <property type="entry name" value="Nucleoside_tran"/>
    <property type="match status" value="1"/>
</dbReference>
<keyword evidence="4 8" id="KW-0812">Transmembrane</keyword>
<dbReference type="AlphaFoldDB" id="A0A7J6NN85"/>
<gene>
    <name evidence="9" type="primary">NT4_8</name>
    <name evidence="9" type="ORF">FOZ60_006615</name>
</gene>
<feature type="transmembrane region" description="Helical" evidence="8">
    <location>
        <begin position="68"/>
        <end position="90"/>
    </location>
</feature>
<comment type="caution">
    <text evidence="9">The sequence shown here is derived from an EMBL/GenBank/DDBJ whole genome shotgun (WGS) entry which is preliminary data.</text>
</comment>
<dbReference type="Proteomes" id="UP000541610">
    <property type="component" value="Unassembled WGS sequence"/>
</dbReference>
<dbReference type="EMBL" id="JABANP010000266">
    <property type="protein sequence ID" value="KAF4685352.1"/>
    <property type="molecule type" value="Genomic_DNA"/>
</dbReference>
<feature type="transmembrane region" description="Helical" evidence="8">
    <location>
        <begin position="263"/>
        <end position="282"/>
    </location>
</feature>
<feature type="transmembrane region" description="Helical" evidence="8">
    <location>
        <begin position="33"/>
        <end position="53"/>
    </location>
</feature>
<evidence type="ECO:0000256" key="4">
    <source>
        <dbReference type="ARBA" id="ARBA00022692"/>
    </source>
</evidence>
<feature type="transmembrane region" description="Helical" evidence="8">
    <location>
        <begin position="396"/>
        <end position="414"/>
    </location>
</feature>
<evidence type="ECO:0000256" key="7">
    <source>
        <dbReference type="SAM" id="MobiDB-lite"/>
    </source>
</evidence>
<feature type="transmembrane region" description="Helical" evidence="8">
    <location>
        <begin position="128"/>
        <end position="146"/>
    </location>
</feature>
<keyword evidence="5 8" id="KW-1133">Transmembrane helix</keyword>
<name>A0A7J6NN85_PEROL</name>
<accession>A0A7J6NN85</accession>
<evidence type="ECO:0000256" key="5">
    <source>
        <dbReference type="ARBA" id="ARBA00022989"/>
    </source>
</evidence>
<evidence type="ECO:0000256" key="3">
    <source>
        <dbReference type="ARBA" id="ARBA00022448"/>
    </source>
</evidence>
<comment type="similarity">
    <text evidence="2">Belongs to the SLC29A/ENT transporter (TC 2.A.57) family.</text>
</comment>
<reference evidence="9 10" key="1">
    <citation type="submission" date="2020-04" db="EMBL/GenBank/DDBJ databases">
        <title>Perkinsus olseni comparative genomics.</title>
        <authorList>
            <person name="Bogema D.R."/>
        </authorList>
    </citation>
    <scope>NUCLEOTIDE SEQUENCE [LARGE SCALE GENOMIC DNA]</scope>
    <source>
        <strain evidence="9">00978-12</strain>
    </source>
</reference>
<dbReference type="PANTHER" id="PTHR10332:SF10">
    <property type="entry name" value="EQUILIBRATIVE NUCLEOSIDE TRANSPORTER 4"/>
    <property type="match status" value="1"/>
</dbReference>
<dbReference type="OrthoDB" id="1856718at2759"/>
<feature type="transmembrane region" description="Helical" evidence="8">
    <location>
        <begin position="324"/>
        <end position="347"/>
    </location>
</feature>
<evidence type="ECO:0000256" key="8">
    <source>
        <dbReference type="SAM" id="Phobius"/>
    </source>
</evidence>
<keyword evidence="3" id="KW-0813">Transport</keyword>
<feature type="transmembrane region" description="Helical" evidence="8">
    <location>
        <begin position="102"/>
        <end position="122"/>
    </location>
</feature>
<organism evidence="9 10">
    <name type="scientific">Perkinsus olseni</name>
    <name type="common">Perkinsus atlanticus</name>
    <dbReference type="NCBI Taxonomy" id="32597"/>
    <lineage>
        <taxon>Eukaryota</taxon>
        <taxon>Sar</taxon>
        <taxon>Alveolata</taxon>
        <taxon>Perkinsozoa</taxon>
        <taxon>Perkinsea</taxon>
        <taxon>Perkinsida</taxon>
        <taxon>Perkinsidae</taxon>
        <taxon>Perkinsus</taxon>
    </lineage>
</organism>
<feature type="transmembrane region" description="Helical" evidence="8">
    <location>
        <begin position="353"/>
        <end position="375"/>
    </location>
</feature>
<feature type="transmembrane region" description="Helical" evidence="8">
    <location>
        <begin position="294"/>
        <end position="312"/>
    </location>
</feature>
<evidence type="ECO:0000256" key="1">
    <source>
        <dbReference type="ARBA" id="ARBA00004141"/>
    </source>
</evidence>
<sequence length="422" mass="46926">MTESSSKSPLPRIATHSTLSDQSPTEPAVRVDVWLCAQFCFIGVVALLGWNFILGELGVLIDAFGAPYGTWVSMCYSLLINAGQLLLVFIGNKFRFAPRFDVGCIGMGTSQILIAIVAVTWARSSQTAGFVMGCILVGVFGFSNAMMESSMFGLAAMCEARCMTWIMVGEGLAGIIQLPLNLLVKVVLESMNVSNVPYTKLVVFFAISMLINYSIVPVFRWCTMKHPYMQHVFAVERGREKFSLRQSLQRPLRSILRDTLPQAFNAWINFVVTFVVFPWLVFRMSPSSLSVADFGAYVVYTFQVFDTIGRFAPSLSVRLGKRAVRWVTLSRVIFIPIFFLCVHVNVPPFNQDWFRFVVMALLALTNGVCITWIMIHGPTQVPEDRQEEQEVAGYTMAFALINGIFIGSLLATLIEAVGPYSA</sequence>
<dbReference type="InterPro" id="IPR036259">
    <property type="entry name" value="MFS_trans_sf"/>
</dbReference>
<evidence type="ECO:0000256" key="2">
    <source>
        <dbReference type="ARBA" id="ARBA00007965"/>
    </source>
</evidence>
<evidence type="ECO:0000313" key="10">
    <source>
        <dbReference type="Proteomes" id="UP000541610"/>
    </source>
</evidence>
<dbReference type="InterPro" id="IPR002259">
    <property type="entry name" value="Eqnu_transpt"/>
</dbReference>
<protein>
    <submittedName>
        <fullName evidence="9">Solute carrier 29 (Nucleoside transporters), member</fullName>
    </submittedName>
</protein>
<evidence type="ECO:0000313" key="9">
    <source>
        <dbReference type="EMBL" id="KAF4685352.1"/>
    </source>
</evidence>
<feature type="compositionally biased region" description="Polar residues" evidence="7">
    <location>
        <begin position="15"/>
        <end position="24"/>
    </location>
</feature>
<dbReference type="GO" id="GO:0005886">
    <property type="term" value="C:plasma membrane"/>
    <property type="evidence" value="ECO:0007669"/>
    <property type="project" value="TreeGrafter"/>
</dbReference>
<evidence type="ECO:0000256" key="6">
    <source>
        <dbReference type="ARBA" id="ARBA00023136"/>
    </source>
</evidence>
<dbReference type="PANTHER" id="PTHR10332">
    <property type="entry name" value="EQUILIBRATIVE NUCLEOSIDE TRANSPORTER"/>
    <property type="match status" value="1"/>
</dbReference>
<feature type="transmembrane region" description="Helical" evidence="8">
    <location>
        <begin position="158"/>
        <end position="178"/>
    </location>
</feature>